<reference evidence="1" key="2">
    <citation type="submission" date="2020-11" db="EMBL/GenBank/DDBJ databases">
        <authorList>
            <person name="McCartney M.A."/>
            <person name="Auch B."/>
            <person name="Kono T."/>
            <person name="Mallez S."/>
            <person name="Becker A."/>
            <person name="Gohl D.M."/>
            <person name="Silverstein K.A.T."/>
            <person name="Koren S."/>
            <person name="Bechman K.B."/>
            <person name="Herman A."/>
            <person name="Abrahante J.E."/>
            <person name="Garbe J."/>
        </authorList>
    </citation>
    <scope>NUCLEOTIDE SEQUENCE</scope>
    <source>
        <strain evidence="1">Duluth1</strain>
        <tissue evidence="1">Whole animal</tissue>
    </source>
</reference>
<organism evidence="1 2">
    <name type="scientific">Dreissena polymorpha</name>
    <name type="common">Zebra mussel</name>
    <name type="synonym">Mytilus polymorpha</name>
    <dbReference type="NCBI Taxonomy" id="45954"/>
    <lineage>
        <taxon>Eukaryota</taxon>
        <taxon>Metazoa</taxon>
        <taxon>Spiralia</taxon>
        <taxon>Lophotrochozoa</taxon>
        <taxon>Mollusca</taxon>
        <taxon>Bivalvia</taxon>
        <taxon>Autobranchia</taxon>
        <taxon>Heteroconchia</taxon>
        <taxon>Euheterodonta</taxon>
        <taxon>Imparidentia</taxon>
        <taxon>Neoheterodontei</taxon>
        <taxon>Myida</taxon>
        <taxon>Dreissenoidea</taxon>
        <taxon>Dreissenidae</taxon>
        <taxon>Dreissena</taxon>
    </lineage>
</organism>
<accession>A0A9D4CWD5</accession>
<dbReference type="AlphaFoldDB" id="A0A9D4CWD5"/>
<reference evidence="1" key="1">
    <citation type="journal article" date="2019" name="bioRxiv">
        <title>The Genome of the Zebra Mussel, Dreissena polymorpha: A Resource for Invasive Species Research.</title>
        <authorList>
            <person name="McCartney M.A."/>
            <person name="Auch B."/>
            <person name="Kono T."/>
            <person name="Mallez S."/>
            <person name="Zhang Y."/>
            <person name="Obille A."/>
            <person name="Becker A."/>
            <person name="Abrahante J.E."/>
            <person name="Garbe J."/>
            <person name="Badalamenti J.P."/>
            <person name="Herman A."/>
            <person name="Mangelson H."/>
            <person name="Liachko I."/>
            <person name="Sullivan S."/>
            <person name="Sone E.D."/>
            <person name="Koren S."/>
            <person name="Silverstein K.A.T."/>
            <person name="Beckman K.B."/>
            <person name="Gohl D.M."/>
        </authorList>
    </citation>
    <scope>NUCLEOTIDE SEQUENCE</scope>
    <source>
        <strain evidence="1">Duluth1</strain>
        <tissue evidence="1">Whole animal</tissue>
    </source>
</reference>
<comment type="caution">
    <text evidence="1">The sequence shown here is derived from an EMBL/GenBank/DDBJ whole genome shotgun (WGS) entry which is preliminary data.</text>
</comment>
<gene>
    <name evidence="1" type="ORF">DPMN_041192</name>
</gene>
<sequence>MCMARTFCRSLQDERVKRGVDVASDHHLLVSPLKLKLKKSWAGAGQGGQPTLQHCYTERHLEAMTSRSPSPTSSRS</sequence>
<protein>
    <submittedName>
        <fullName evidence="1">Uncharacterized protein</fullName>
    </submittedName>
</protein>
<keyword evidence="2" id="KW-1185">Reference proteome</keyword>
<evidence type="ECO:0000313" key="2">
    <source>
        <dbReference type="Proteomes" id="UP000828390"/>
    </source>
</evidence>
<name>A0A9D4CWD5_DREPO</name>
<dbReference type="EMBL" id="JAIWYP010000011">
    <property type="protein sequence ID" value="KAH3734746.1"/>
    <property type="molecule type" value="Genomic_DNA"/>
</dbReference>
<evidence type="ECO:0000313" key="1">
    <source>
        <dbReference type="EMBL" id="KAH3734746.1"/>
    </source>
</evidence>
<dbReference type="Proteomes" id="UP000828390">
    <property type="component" value="Unassembled WGS sequence"/>
</dbReference>
<proteinExistence type="predicted"/>